<evidence type="ECO:0000313" key="3">
    <source>
        <dbReference type="Proteomes" id="UP000315540"/>
    </source>
</evidence>
<evidence type="ECO:0000313" key="2">
    <source>
        <dbReference type="EMBL" id="TPN83385.1"/>
    </source>
</evidence>
<reference evidence="2 3" key="1">
    <citation type="submission" date="2019-06" db="EMBL/GenBank/DDBJ databases">
        <authorList>
            <person name="Meng X."/>
        </authorList>
    </citation>
    <scope>NUCLEOTIDE SEQUENCE [LARGE SCALE GENOMIC DNA]</scope>
    <source>
        <strain evidence="2 3">M625</strain>
    </source>
</reference>
<proteinExistence type="predicted"/>
<gene>
    <name evidence="2" type="ORF">FHK87_19380</name>
</gene>
<feature type="signal peptide" evidence="1">
    <location>
        <begin position="1"/>
        <end position="19"/>
    </location>
</feature>
<evidence type="ECO:0000256" key="1">
    <source>
        <dbReference type="SAM" id="SignalP"/>
    </source>
</evidence>
<dbReference type="AlphaFoldDB" id="A0A504J424"/>
<comment type="caution">
    <text evidence="2">The sequence shown here is derived from an EMBL/GenBank/DDBJ whole genome shotgun (WGS) entry which is preliminary data.</text>
</comment>
<dbReference type="Proteomes" id="UP000315540">
    <property type="component" value="Unassembled WGS sequence"/>
</dbReference>
<protein>
    <submittedName>
        <fullName evidence="2">Uncharacterized protein</fullName>
    </submittedName>
</protein>
<sequence length="192" mass="22244">MKNILTFLLILLLCASCNSIDSINFKNGESVEKLEAIMAENFNNDSDVYSLTFSAETLTGDLEDIRYDYQLNGSYFNETFNISNKTLSDPSKRNKIIYKNKKSFKIKDAPISVIADKYQEALKILEEQELLEEGTDYYLDYLAFRADKKGNIYTDFDLNYYINSTTSGRMRTTNYGQYKFTMNPDKSLKLRN</sequence>
<dbReference type="EMBL" id="VFWZ01000007">
    <property type="protein sequence ID" value="TPN83385.1"/>
    <property type="molecule type" value="Genomic_DNA"/>
</dbReference>
<feature type="chain" id="PRO_5021212268" evidence="1">
    <location>
        <begin position="20"/>
        <end position="192"/>
    </location>
</feature>
<dbReference type="OrthoDB" id="1439074at2"/>
<keyword evidence="1" id="KW-0732">Signal</keyword>
<keyword evidence="3" id="KW-1185">Reference proteome</keyword>
<dbReference type="RefSeq" id="WP_140595452.1">
    <property type="nucleotide sequence ID" value="NZ_VFWZ01000007.1"/>
</dbReference>
<accession>A0A504J424</accession>
<name>A0A504J424_9FLAO</name>
<organism evidence="2 3">
    <name type="scientific">Aquimarina algicola</name>
    <dbReference type="NCBI Taxonomy" id="2589995"/>
    <lineage>
        <taxon>Bacteria</taxon>
        <taxon>Pseudomonadati</taxon>
        <taxon>Bacteroidota</taxon>
        <taxon>Flavobacteriia</taxon>
        <taxon>Flavobacteriales</taxon>
        <taxon>Flavobacteriaceae</taxon>
        <taxon>Aquimarina</taxon>
    </lineage>
</organism>